<dbReference type="InterPro" id="IPR050333">
    <property type="entry name" value="SLRP"/>
</dbReference>
<proteinExistence type="predicted"/>
<keyword evidence="6" id="KW-1185">Reference proteome</keyword>
<dbReference type="Pfam" id="PF13855">
    <property type="entry name" value="LRR_8"/>
    <property type="match status" value="1"/>
</dbReference>
<keyword evidence="1" id="KW-0433">Leucine-rich repeat</keyword>
<dbReference type="InterPro" id="IPR003591">
    <property type="entry name" value="Leu-rich_rpt_typical-subtyp"/>
</dbReference>
<keyword evidence="3" id="KW-1133">Transmembrane helix</keyword>
<dbReference type="AlphaFoldDB" id="A0A821RX87"/>
<protein>
    <submittedName>
        <fullName evidence="5">Uncharacterized protein</fullName>
    </submittedName>
</protein>
<feature type="signal peptide" evidence="4">
    <location>
        <begin position="1"/>
        <end position="19"/>
    </location>
</feature>
<sequence length="455" mass="51701">MNVFTCALVFIAYSHRVQSATLCDSDFCVCRVNHSENEDFGETIDCSYNPRILKDNYELPDTVYSLDLSWNNLTAIYSTKIFKSNTLIELLLDNNRITEIESTALQFPKLKKLDLSNNNLNIIDKETFKNINQLEYLNLANNKFHTVSSLSFHHVGGLSEIILDNNDLGISLKDINLFDRSGYGLTHKIRSLSISGINLNTVYDNFFVDAYDIRKLIISNNNISAVFELPMTLEYLDLSDNPISEISGEDFSDVPALKVLLLNNLSINEVPEFAFTSLRGLVSLQLERNTNLTDFNELAFGQDVLEDADDFTLENLSLKGSRLTTLSNKLSIPFGQLVHLDLQGNLWNCDCSFKWIKKLQINDKYSEHLRCYTPRPFFNSKVMDLEQKYFLCSVERHLTGIAIGTISACVLLAFIAAWIYVMVPKHQSRNNFIKNMYSSPGYSLLPVHVNLNDGP</sequence>
<dbReference type="EMBL" id="CAJOBZ010000015">
    <property type="protein sequence ID" value="CAF4849666.1"/>
    <property type="molecule type" value="Genomic_DNA"/>
</dbReference>
<dbReference type="Pfam" id="PF13306">
    <property type="entry name" value="LRR_5"/>
    <property type="match status" value="1"/>
</dbReference>
<dbReference type="Proteomes" id="UP000663880">
    <property type="component" value="Unassembled WGS sequence"/>
</dbReference>
<keyword evidence="2" id="KW-0677">Repeat</keyword>
<dbReference type="Gene3D" id="3.80.10.10">
    <property type="entry name" value="Ribonuclease Inhibitor"/>
    <property type="match status" value="3"/>
</dbReference>
<keyword evidence="3" id="KW-0812">Transmembrane</keyword>
<name>A0A821RX87_9NEOP</name>
<reference evidence="5" key="1">
    <citation type="submission" date="2021-02" db="EMBL/GenBank/DDBJ databases">
        <authorList>
            <person name="Steward A R."/>
        </authorList>
    </citation>
    <scope>NUCLEOTIDE SEQUENCE</scope>
</reference>
<evidence type="ECO:0000256" key="3">
    <source>
        <dbReference type="SAM" id="Phobius"/>
    </source>
</evidence>
<dbReference type="PANTHER" id="PTHR45712:SF22">
    <property type="entry name" value="INSULIN-LIKE GROWTH FACTOR-BINDING PROTEIN COMPLEX ACID LABILE SUBUNIT"/>
    <property type="match status" value="1"/>
</dbReference>
<gene>
    <name evidence="5" type="ORF">PMACD_LOCUS6945</name>
</gene>
<keyword evidence="4" id="KW-0732">Signal</keyword>
<dbReference type="OrthoDB" id="1687175at2759"/>
<dbReference type="SUPFAM" id="SSF52058">
    <property type="entry name" value="L domain-like"/>
    <property type="match status" value="1"/>
</dbReference>
<feature type="chain" id="PRO_5032422131" evidence="4">
    <location>
        <begin position="20"/>
        <end position="455"/>
    </location>
</feature>
<feature type="transmembrane region" description="Helical" evidence="3">
    <location>
        <begin position="398"/>
        <end position="421"/>
    </location>
</feature>
<dbReference type="InterPro" id="IPR001611">
    <property type="entry name" value="Leu-rich_rpt"/>
</dbReference>
<evidence type="ECO:0000313" key="5">
    <source>
        <dbReference type="EMBL" id="CAF4849666.1"/>
    </source>
</evidence>
<evidence type="ECO:0000313" key="6">
    <source>
        <dbReference type="Proteomes" id="UP000663880"/>
    </source>
</evidence>
<dbReference type="PANTHER" id="PTHR45712">
    <property type="entry name" value="AGAP008170-PA"/>
    <property type="match status" value="1"/>
</dbReference>
<evidence type="ECO:0000256" key="2">
    <source>
        <dbReference type="ARBA" id="ARBA00022737"/>
    </source>
</evidence>
<dbReference type="SMART" id="SM00369">
    <property type="entry name" value="LRR_TYP"/>
    <property type="match status" value="4"/>
</dbReference>
<evidence type="ECO:0000256" key="1">
    <source>
        <dbReference type="ARBA" id="ARBA00022614"/>
    </source>
</evidence>
<evidence type="ECO:0000256" key="4">
    <source>
        <dbReference type="SAM" id="SignalP"/>
    </source>
</evidence>
<keyword evidence="3" id="KW-0472">Membrane</keyword>
<comment type="caution">
    <text evidence="5">The sequence shown here is derived from an EMBL/GenBank/DDBJ whole genome shotgun (WGS) entry which is preliminary data.</text>
</comment>
<dbReference type="InterPro" id="IPR032675">
    <property type="entry name" value="LRR_dom_sf"/>
</dbReference>
<accession>A0A821RX87</accession>
<organism evidence="5 6">
    <name type="scientific">Pieris macdunnoughi</name>
    <dbReference type="NCBI Taxonomy" id="345717"/>
    <lineage>
        <taxon>Eukaryota</taxon>
        <taxon>Metazoa</taxon>
        <taxon>Ecdysozoa</taxon>
        <taxon>Arthropoda</taxon>
        <taxon>Hexapoda</taxon>
        <taxon>Insecta</taxon>
        <taxon>Pterygota</taxon>
        <taxon>Neoptera</taxon>
        <taxon>Endopterygota</taxon>
        <taxon>Lepidoptera</taxon>
        <taxon>Glossata</taxon>
        <taxon>Ditrysia</taxon>
        <taxon>Papilionoidea</taxon>
        <taxon>Pieridae</taxon>
        <taxon>Pierinae</taxon>
        <taxon>Pieris</taxon>
    </lineage>
</organism>
<dbReference type="InterPro" id="IPR026906">
    <property type="entry name" value="LRR_5"/>
</dbReference>
<dbReference type="PROSITE" id="PS51450">
    <property type="entry name" value="LRR"/>
    <property type="match status" value="3"/>
</dbReference>